<dbReference type="Pfam" id="PF00732">
    <property type="entry name" value="GMC_oxred_N"/>
    <property type="match status" value="1"/>
</dbReference>
<dbReference type="PIRSF" id="PIRSF000137">
    <property type="entry name" value="Alcohol_oxidase"/>
    <property type="match status" value="1"/>
</dbReference>
<dbReference type="GeneID" id="71983931"/>
<evidence type="ECO:0000313" key="5">
    <source>
        <dbReference type="Proteomes" id="UP000756132"/>
    </source>
</evidence>
<evidence type="ECO:0000313" key="4">
    <source>
        <dbReference type="EMBL" id="UJO16656.1"/>
    </source>
</evidence>
<dbReference type="Pfam" id="PF05199">
    <property type="entry name" value="GMC_oxred_C"/>
    <property type="match status" value="1"/>
</dbReference>
<organism evidence="4 5">
    <name type="scientific">Passalora fulva</name>
    <name type="common">Tomato leaf mold</name>
    <name type="synonym">Cladosporium fulvum</name>
    <dbReference type="NCBI Taxonomy" id="5499"/>
    <lineage>
        <taxon>Eukaryota</taxon>
        <taxon>Fungi</taxon>
        <taxon>Dikarya</taxon>
        <taxon>Ascomycota</taxon>
        <taxon>Pezizomycotina</taxon>
        <taxon>Dothideomycetes</taxon>
        <taxon>Dothideomycetidae</taxon>
        <taxon>Mycosphaerellales</taxon>
        <taxon>Mycosphaerellaceae</taxon>
        <taxon>Fulvia</taxon>
    </lineage>
</organism>
<dbReference type="Gene3D" id="3.30.560.10">
    <property type="entry name" value="Glucose Oxidase, domain 3"/>
    <property type="match status" value="1"/>
</dbReference>
<dbReference type="InterPro" id="IPR036188">
    <property type="entry name" value="FAD/NAD-bd_sf"/>
</dbReference>
<dbReference type="RefSeq" id="XP_047761022.1">
    <property type="nucleotide sequence ID" value="XM_047903201.1"/>
</dbReference>
<dbReference type="GO" id="GO:0044550">
    <property type="term" value="P:secondary metabolite biosynthetic process"/>
    <property type="evidence" value="ECO:0007669"/>
    <property type="project" value="TreeGrafter"/>
</dbReference>
<evidence type="ECO:0000256" key="2">
    <source>
        <dbReference type="SAM" id="SignalP"/>
    </source>
</evidence>
<dbReference type="InterPro" id="IPR012132">
    <property type="entry name" value="GMC_OxRdtase"/>
</dbReference>
<dbReference type="SUPFAM" id="SSF54373">
    <property type="entry name" value="FAD-linked reductases, C-terminal domain"/>
    <property type="match status" value="1"/>
</dbReference>
<dbReference type="SUPFAM" id="SSF51905">
    <property type="entry name" value="FAD/NAD(P)-binding domain"/>
    <property type="match status" value="1"/>
</dbReference>
<comment type="similarity">
    <text evidence="1">Belongs to the GMC oxidoreductase family.</text>
</comment>
<dbReference type="GO" id="GO:0050660">
    <property type="term" value="F:flavin adenine dinucleotide binding"/>
    <property type="evidence" value="ECO:0007669"/>
    <property type="project" value="InterPro"/>
</dbReference>
<dbReference type="InterPro" id="IPR000172">
    <property type="entry name" value="GMC_OxRdtase_N"/>
</dbReference>
<dbReference type="Proteomes" id="UP000756132">
    <property type="component" value="Chromosome 4"/>
</dbReference>
<name>A0A9Q8LFK0_PASFU</name>
<evidence type="ECO:0000256" key="1">
    <source>
        <dbReference type="ARBA" id="ARBA00010790"/>
    </source>
</evidence>
<proteinExistence type="inferred from homology"/>
<dbReference type="InterPro" id="IPR007867">
    <property type="entry name" value="GMC_OxRtase_C"/>
</dbReference>
<reference evidence="4" key="2">
    <citation type="journal article" date="2022" name="Microb. Genom.">
        <title>A chromosome-scale genome assembly of the tomato pathogen Cladosporium fulvum reveals a compartmentalized genome architecture and the presence of a dispensable chromosome.</title>
        <authorList>
            <person name="Zaccaron A.Z."/>
            <person name="Chen L.H."/>
            <person name="Samaras A."/>
            <person name="Stergiopoulos I."/>
        </authorList>
    </citation>
    <scope>NUCLEOTIDE SEQUENCE</scope>
    <source>
        <strain evidence="4">Race5_Kim</strain>
    </source>
</reference>
<dbReference type="PROSITE" id="PS00624">
    <property type="entry name" value="GMC_OXRED_2"/>
    <property type="match status" value="1"/>
</dbReference>
<feature type="signal peptide" evidence="2">
    <location>
        <begin position="1"/>
        <end position="23"/>
    </location>
</feature>
<dbReference type="OrthoDB" id="269227at2759"/>
<reference evidence="4" key="1">
    <citation type="submission" date="2021-12" db="EMBL/GenBank/DDBJ databases">
        <authorList>
            <person name="Zaccaron A."/>
            <person name="Stergiopoulos I."/>
        </authorList>
    </citation>
    <scope>NUCLEOTIDE SEQUENCE</scope>
    <source>
        <strain evidence="4">Race5_Kim</strain>
    </source>
</reference>
<dbReference type="PANTHER" id="PTHR11552:SF115">
    <property type="entry name" value="DEHYDROGENASE XPTC-RELATED"/>
    <property type="match status" value="1"/>
</dbReference>
<dbReference type="GO" id="GO:0016614">
    <property type="term" value="F:oxidoreductase activity, acting on CH-OH group of donors"/>
    <property type="evidence" value="ECO:0007669"/>
    <property type="project" value="InterPro"/>
</dbReference>
<dbReference type="EMBL" id="CP090166">
    <property type="protein sequence ID" value="UJO16656.1"/>
    <property type="molecule type" value="Genomic_DNA"/>
</dbReference>
<keyword evidence="5" id="KW-1185">Reference proteome</keyword>
<dbReference type="KEGG" id="ffu:CLAFUR5_04053"/>
<gene>
    <name evidence="4" type="ORF">CLAFUR5_04053</name>
</gene>
<dbReference type="Gene3D" id="3.50.50.60">
    <property type="entry name" value="FAD/NAD(P)-binding domain"/>
    <property type="match status" value="1"/>
</dbReference>
<dbReference type="PANTHER" id="PTHR11552">
    <property type="entry name" value="GLUCOSE-METHANOL-CHOLINE GMC OXIDOREDUCTASE"/>
    <property type="match status" value="1"/>
</dbReference>
<feature type="domain" description="Glucose-methanol-choline oxidoreductase N-terminal" evidence="3">
    <location>
        <begin position="311"/>
        <end position="325"/>
    </location>
</feature>
<sequence length="629" mass="68609">MAPTIWSLLFLSVLNTLAVRSEATSNLADVDETYDFVIIGGGSAGLVVANRLSEDSERTVLVIEYGHVEDNATINIPQTSNFYSADAMQDDPAVQRLFNTFPIAPVDHLHDLVLPIATGATLGGGSVVNGMLFNRGSRADYDAWRELGNDGWGWDELYPYFLKSSNFSLPEDGTAIELGLVSNLSSWSSEGPVHSSFSPWHVPQQELFLDALQHLQRDLRILAAGDDGAGVFWVPSTQQPSTQTRSSAKTAYYDTVASRANLRVLVEARMHRIDLDNRVAIGVEVGGRQSTDQDAAMKFISARKEVILAAGPVFSPYLLQVSGIGPRRVLEEAKIPVLHDLPGVGMNLQDTPAINWVWNLPGYAGLQWQDLVLNASLYKEARKQYDDNKTGPLTLCFGKLVASLSLPQIGPELLETARTISSNDYNEYLPDAYTDSVYKGYEAQLRILQRQLTSPTNGVYEFAFNGWTASFFNLIQKPFSRGAVLLNNTSPRSSPPIVQYNTLSNPIDTLLVSSAVNYTRRILATPVLVDAFHPVEIYPGANYTDPQEVVAALNKHKLLYPSCSHSSGGCSMMPLELGGVVGPDLKVHGVEGLSVVDSSVIPLLPAARLVHTVSSTLLTQSDTQADRTL</sequence>
<keyword evidence="2" id="KW-0732">Signal</keyword>
<evidence type="ECO:0000259" key="3">
    <source>
        <dbReference type="PROSITE" id="PS00624"/>
    </source>
</evidence>
<feature type="chain" id="PRO_5040297556" evidence="2">
    <location>
        <begin position="24"/>
        <end position="629"/>
    </location>
</feature>
<accession>A0A9Q8LFK0</accession>
<dbReference type="AlphaFoldDB" id="A0A9Q8LFK0"/>
<protein>
    <submittedName>
        <fullName evidence="4">Dehydrogenase xptC</fullName>
    </submittedName>
</protein>